<dbReference type="InterPro" id="IPR027417">
    <property type="entry name" value="P-loop_NTPase"/>
</dbReference>
<dbReference type="SUPFAM" id="SSF52540">
    <property type="entry name" value="P-loop containing nucleoside triphosphate hydrolases"/>
    <property type="match status" value="1"/>
</dbReference>
<dbReference type="PROSITE" id="PS50893">
    <property type="entry name" value="ABC_TRANSPORTER_2"/>
    <property type="match status" value="1"/>
</dbReference>
<keyword evidence="2" id="KW-0547">Nucleotide-binding</keyword>
<reference evidence="5 6" key="1">
    <citation type="submission" date="2012-09" db="EMBL/GenBank/DDBJ databases">
        <title>Genome Sequence of alkane-degrading Bacterium Alcanivorax venustensis ISO4.</title>
        <authorList>
            <person name="Lai Q."/>
            <person name="Shao Z."/>
        </authorList>
    </citation>
    <scope>NUCLEOTIDE SEQUENCE [LARGE SCALE GENOMIC DNA]</scope>
    <source>
        <strain evidence="5 6">ISO4</strain>
    </source>
</reference>
<dbReference type="RefSeq" id="WP_194856370.1">
    <property type="nucleotide sequence ID" value="NZ_ARXR01000021.1"/>
</dbReference>
<dbReference type="PANTHER" id="PTHR45772:SF7">
    <property type="entry name" value="AMINO ACID ABC TRANSPORTER ATP-BINDING PROTEIN"/>
    <property type="match status" value="1"/>
</dbReference>
<accession>A0ABS0AI38</accession>
<feature type="domain" description="ABC transporter" evidence="4">
    <location>
        <begin position="4"/>
        <end position="245"/>
    </location>
</feature>
<dbReference type="SMART" id="SM00382">
    <property type="entry name" value="AAA"/>
    <property type="match status" value="1"/>
</dbReference>
<evidence type="ECO:0000256" key="1">
    <source>
        <dbReference type="ARBA" id="ARBA00022448"/>
    </source>
</evidence>
<evidence type="ECO:0000256" key="3">
    <source>
        <dbReference type="ARBA" id="ARBA00022840"/>
    </source>
</evidence>
<comment type="caution">
    <text evidence="5">The sequence shown here is derived from an EMBL/GenBank/DDBJ whole genome shotgun (WGS) entry which is preliminary data.</text>
</comment>
<dbReference type="Pfam" id="PF00005">
    <property type="entry name" value="ABC_tran"/>
    <property type="match status" value="1"/>
</dbReference>
<dbReference type="InterPro" id="IPR032823">
    <property type="entry name" value="BCA_ABC_TP_C"/>
</dbReference>
<evidence type="ECO:0000259" key="4">
    <source>
        <dbReference type="PROSITE" id="PS50893"/>
    </source>
</evidence>
<protein>
    <submittedName>
        <fullName evidence="5">ABC transporter</fullName>
    </submittedName>
</protein>
<dbReference type="InterPro" id="IPR003593">
    <property type="entry name" value="AAA+_ATPase"/>
</dbReference>
<dbReference type="InterPro" id="IPR051120">
    <property type="entry name" value="ABC_AA/LPS_Transport"/>
</dbReference>
<dbReference type="PANTHER" id="PTHR45772">
    <property type="entry name" value="CONSERVED COMPONENT OF ABC TRANSPORTER FOR NATURAL AMINO ACIDS-RELATED"/>
    <property type="match status" value="1"/>
</dbReference>
<proteinExistence type="predicted"/>
<name>A0ABS0AI38_9GAMM</name>
<dbReference type="CDD" id="cd03219">
    <property type="entry name" value="ABC_Mj1267_LivG_branched"/>
    <property type="match status" value="1"/>
</dbReference>
<dbReference type="Pfam" id="PF12399">
    <property type="entry name" value="BCA_ABC_TP_C"/>
    <property type="match status" value="1"/>
</dbReference>
<dbReference type="InterPro" id="IPR003439">
    <property type="entry name" value="ABC_transporter-like_ATP-bd"/>
</dbReference>
<dbReference type="EMBL" id="ARXR01000021">
    <property type="protein sequence ID" value="MBF5053753.1"/>
    <property type="molecule type" value="Genomic_DNA"/>
</dbReference>
<keyword evidence="3" id="KW-0067">ATP-binding</keyword>
<evidence type="ECO:0000256" key="2">
    <source>
        <dbReference type="ARBA" id="ARBA00022741"/>
    </source>
</evidence>
<gene>
    <name evidence="5" type="ORF">ISO4_02355</name>
</gene>
<organism evidence="5 6">
    <name type="scientific">Alloalcanivorax venustensis ISO4</name>
    <dbReference type="NCBI Taxonomy" id="1177184"/>
    <lineage>
        <taxon>Bacteria</taxon>
        <taxon>Pseudomonadati</taxon>
        <taxon>Pseudomonadota</taxon>
        <taxon>Gammaproteobacteria</taxon>
        <taxon>Oceanospirillales</taxon>
        <taxon>Alcanivoracaceae</taxon>
        <taxon>Alloalcanivorax</taxon>
    </lineage>
</organism>
<dbReference type="Gene3D" id="3.40.50.300">
    <property type="entry name" value="P-loop containing nucleotide triphosphate hydrolases"/>
    <property type="match status" value="1"/>
</dbReference>
<keyword evidence="1" id="KW-0813">Transport</keyword>
<sequence length="248" mass="26588">MSALSIKNLTKNFGLAEVICGVDLEVEKGEVHAVIGPNGAGKSTFFNLLSGAFPSSGGEIRLNGERIDGLTPEKIQQRGLSRSFQVSNVFVNLSVFENLRCACFKTAGSGYVFWRPASKIKAANERAEEVLEMIGLQALRDVPAGALPYASQRALEIGMTIACGAEVVILDEPTAGMSNTETAQAISLIRQVAQGRTLMIVEHDMGVVFELADRISVLVYGKIVATGTPEEIRNDPRVKEAYLGEEAA</sequence>
<keyword evidence="6" id="KW-1185">Reference proteome</keyword>
<dbReference type="Proteomes" id="UP000644441">
    <property type="component" value="Unassembled WGS sequence"/>
</dbReference>
<evidence type="ECO:0000313" key="6">
    <source>
        <dbReference type="Proteomes" id="UP000644441"/>
    </source>
</evidence>
<evidence type="ECO:0000313" key="5">
    <source>
        <dbReference type="EMBL" id="MBF5053753.1"/>
    </source>
</evidence>